<keyword evidence="12 13" id="KW-0472">Membrane</keyword>
<evidence type="ECO:0000313" key="14">
    <source>
        <dbReference type="EMBL" id="MDR7210253.1"/>
    </source>
</evidence>
<evidence type="ECO:0000256" key="3">
    <source>
        <dbReference type="ARBA" id="ARBA00022448"/>
    </source>
</evidence>
<evidence type="ECO:0000256" key="8">
    <source>
        <dbReference type="ARBA" id="ARBA00022723"/>
    </source>
</evidence>
<dbReference type="GO" id="GO:0016491">
    <property type="term" value="F:oxidoreductase activity"/>
    <property type="evidence" value="ECO:0007669"/>
    <property type="project" value="UniProtKB-KW"/>
</dbReference>
<proteinExistence type="inferred from homology"/>
<dbReference type="EMBL" id="JAVDWQ010000006">
    <property type="protein sequence ID" value="MDR7210253.1"/>
    <property type="molecule type" value="Genomic_DNA"/>
</dbReference>
<dbReference type="RefSeq" id="WP_310281124.1">
    <property type="nucleotide sequence ID" value="NZ_JAVDWQ010000006.1"/>
</dbReference>
<sequence length="459" mass="51634">MDVEILARIQFAFTVGFHYIYPPLSIGLGFIMVIMESLYLKTGNKDYEILARFWTKIFALTFGIGVATGIVMEFEFGTNWATYSKYVGDIFGSALAAEGIFAFALESGFLGILLFGWNRVSPKVHLMATIGVFLGSMFSAVWIVVANSWQQTPAGYHIVGTGLNARAEITDFWAMVFNPSSMDRLIHTWQGAILAGAFMVLSVHAYYIRRQRYVEISKKAFKIALIVAIIVSVSQLFSGHSSAEGVAKNQPAKLAAFEGHFEKSAPADLYLFGYVDKEKQKVTGLKIPGGLSFLVSQKFDTPVTGLNAFPVEDRPGQINAVFQFYHIMISIGILLILLSLYGCFLWWRGKLFETKWILWIFSFSVLLPQIANQVGWFSAEMGRQPWVVYGLLRTSKAFSLAVSAHQVLFSLILFFFVYLILFLLFIYLLNKKIKNGPYDEHNTTERPFQKELTQSIIGK</sequence>
<keyword evidence="3 13" id="KW-0813">Transport</keyword>
<feature type="transmembrane region" description="Helical" evidence="13">
    <location>
        <begin position="124"/>
        <end position="145"/>
    </location>
</feature>
<keyword evidence="5" id="KW-0997">Cell inner membrane</keyword>
<feature type="transmembrane region" description="Helical" evidence="13">
    <location>
        <begin position="356"/>
        <end position="379"/>
    </location>
</feature>
<evidence type="ECO:0000256" key="2">
    <source>
        <dbReference type="ARBA" id="ARBA00009819"/>
    </source>
</evidence>
<feature type="transmembrane region" description="Helical" evidence="13">
    <location>
        <begin position="324"/>
        <end position="347"/>
    </location>
</feature>
<feature type="transmembrane region" description="Helical" evidence="13">
    <location>
        <begin position="220"/>
        <end position="238"/>
    </location>
</feature>
<organism evidence="14 15">
    <name type="scientific">Flavobacterium piscis</name>
    <dbReference type="NCBI Taxonomy" id="1114874"/>
    <lineage>
        <taxon>Bacteria</taxon>
        <taxon>Pseudomonadati</taxon>
        <taxon>Bacteroidota</taxon>
        <taxon>Flavobacteriia</taxon>
        <taxon>Flavobacteriales</taxon>
        <taxon>Flavobacteriaceae</taxon>
        <taxon>Flavobacterium</taxon>
    </lineage>
</organism>
<reference evidence="14 15" key="1">
    <citation type="submission" date="2023-07" db="EMBL/GenBank/DDBJ databases">
        <title>Sorghum-associated microbial communities from plants grown in Nebraska, USA.</title>
        <authorList>
            <person name="Schachtman D."/>
        </authorList>
    </citation>
    <scope>NUCLEOTIDE SEQUENCE [LARGE SCALE GENOMIC DNA]</scope>
    <source>
        <strain evidence="14 15">4129</strain>
    </source>
</reference>
<feature type="transmembrane region" description="Helical" evidence="13">
    <location>
        <begin position="94"/>
        <end position="117"/>
    </location>
</feature>
<protein>
    <submittedName>
        <fullName evidence="14">Cytochrome d ubiquinol oxidase subunit I</fullName>
        <ecNumber evidence="14">1.10.3.-</ecNumber>
    </submittedName>
</protein>
<accession>A0ABU1Y7W4</accession>
<dbReference type="Pfam" id="PF01654">
    <property type="entry name" value="Cyt_bd_oxida_I"/>
    <property type="match status" value="1"/>
</dbReference>
<keyword evidence="11 13" id="KW-0408">Iron</keyword>
<evidence type="ECO:0000256" key="6">
    <source>
        <dbReference type="ARBA" id="ARBA00022617"/>
    </source>
</evidence>
<dbReference type="PANTHER" id="PTHR30365:SF0">
    <property type="entry name" value="CYTOCHROME BD-I UBIQUINOL OXIDASE SUBUNIT 1"/>
    <property type="match status" value="1"/>
</dbReference>
<feature type="transmembrane region" description="Helical" evidence="13">
    <location>
        <begin position="407"/>
        <end position="429"/>
    </location>
</feature>
<keyword evidence="9 13" id="KW-0249">Electron transport</keyword>
<evidence type="ECO:0000256" key="1">
    <source>
        <dbReference type="ARBA" id="ARBA00004429"/>
    </source>
</evidence>
<comment type="similarity">
    <text evidence="2 13">Belongs to the cytochrome ubiquinol oxidase subunit 1 family.</text>
</comment>
<keyword evidence="10 13" id="KW-1133">Transmembrane helix</keyword>
<comment type="subcellular location">
    <subcellularLocation>
        <location evidence="1">Cell inner membrane</location>
        <topology evidence="1">Multi-pass membrane protein</topology>
    </subcellularLocation>
</comment>
<keyword evidence="8 13" id="KW-0479">Metal-binding</keyword>
<comment type="caution">
    <text evidence="14">The sequence shown here is derived from an EMBL/GenBank/DDBJ whole genome shotgun (WGS) entry which is preliminary data.</text>
</comment>
<evidence type="ECO:0000256" key="12">
    <source>
        <dbReference type="ARBA" id="ARBA00023136"/>
    </source>
</evidence>
<feature type="transmembrane region" description="Helical" evidence="13">
    <location>
        <begin position="20"/>
        <end position="41"/>
    </location>
</feature>
<keyword evidence="14" id="KW-0560">Oxidoreductase</keyword>
<evidence type="ECO:0000256" key="9">
    <source>
        <dbReference type="ARBA" id="ARBA00022982"/>
    </source>
</evidence>
<gene>
    <name evidence="14" type="ORF">J2W48_002193</name>
</gene>
<evidence type="ECO:0000256" key="4">
    <source>
        <dbReference type="ARBA" id="ARBA00022475"/>
    </source>
</evidence>
<evidence type="ECO:0000256" key="11">
    <source>
        <dbReference type="ARBA" id="ARBA00023004"/>
    </source>
</evidence>
<dbReference type="PIRSF" id="PIRSF006446">
    <property type="entry name" value="Cyt_quinol_oxidase_1"/>
    <property type="match status" value="1"/>
</dbReference>
<feature type="transmembrane region" description="Helical" evidence="13">
    <location>
        <begin position="189"/>
        <end position="208"/>
    </location>
</feature>
<evidence type="ECO:0000313" key="15">
    <source>
        <dbReference type="Proteomes" id="UP001269081"/>
    </source>
</evidence>
<dbReference type="InterPro" id="IPR002585">
    <property type="entry name" value="Cyt-d_ubiquinol_oxidase_su_1"/>
</dbReference>
<evidence type="ECO:0000256" key="13">
    <source>
        <dbReference type="PIRNR" id="PIRNR006446"/>
    </source>
</evidence>
<dbReference type="PANTHER" id="PTHR30365">
    <property type="entry name" value="CYTOCHROME D UBIQUINOL OXIDASE"/>
    <property type="match status" value="1"/>
</dbReference>
<keyword evidence="4 13" id="KW-1003">Cell membrane</keyword>
<keyword evidence="15" id="KW-1185">Reference proteome</keyword>
<evidence type="ECO:0000256" key="5">
    <source>
        <dbReference type="ARBA" id="ARBA00022519"/>
    </source>
</evidence>
<dbReference type="Proteomes" id="UP001269081">
    <property type="component" value="Unassembled WGS sequence"/>
</dbReference>
<dbReference type="EC" id="1.10.3.-" evidence="14"/>
<keyword evidence="7 13" id="KW-0812">Transmembrane</keyword>
<name>A0ABU1Y7W4_9FLAO</name>
<evidence type="ECO:0000256" key="7">
    <source>
        <dbReference type="ARBA" id="ARBA00022692"/>
    </source>
</evidence>
<evidence type="ECO:0000256" key="10">
    <source>
        <dbReference type="ARBA" id="ARBA00022989"/>
    </source>
</evidence>
<feature type="transmembrane region" description="Helical" evidence="13">
    <location>
        <begin position="53"/>
        <end position="74"/>
    </location>
</feature>
<keyword evidence="6 13" id="KW-0349">Heme</keyword>